<keyword evidence="3" id="KW-1185">Reference proteome</keyword>
<gene>
    <name evidence="2" type="ORF">KI387_033608</name>
</gene>
<evidence type="ECO:0000313" key="2">
    <source>
        <dbReference type="EMBL" id="KAH9289491.1"/>
    </source>
</evidence>
<proteinExistence type="predicted"/>
<dbReference type="Proteomes" id="UP000824469">
    <property type="component" value="Unassembled WGS sequence"/>
</dbReference>
<comment type="caution">
    <text evidence="2">The sequence shown here is derived from an EMBL/GenBank/DDBJ whole genome shotgun (WGS) entry which is preliminary data.</text>
</comment>
<accession>A0AA38BTF6</accession>
<feature type="compositionally biased region" description="Basic and acidic residues" evidence="1">
    <location>
        <begin position="13"/>
        <end position="27"/>
    </location>
</feature>
<reference evidence="2 3" key="1">
    <citation type="journal article" date="2021" name="Nat. Plants">
        <title>The Taxus genome provides insights into paclitaxel biosynthesis.</title>
        <authorList>
            <person name="Xiong X."/>
            <person name="Gou J."/>
            <person name="Liao Q."/>
            <person name="Li Y."/>
            <person name="Zhou Q."/>
            <person name="Bi G."/>
            <person name="Li C."/>
            <person name="Du R."/>
            <person name="Wang X."/>
            <person name="Sun T."/>
            <person name="Guo L."/>
            <person name="Liang H."/>
            <person name="Lu P."/>
            <person name="Wu Y."/>
            <person name="Zhang Z."/>
            <person name="Ro D.K."/>
            <person name="Shang Y."/>
            <person name="Huang S."/>
            <person name="Yan J."/>
        </authorList>
    </citation>
    <scope>NUCLEOTIDE SEQUENCE [LARGE SCALE GENOMIC DNA]</scope>
    <source>
        <strain evidence="2">Ta-2019</strain>
    </source>
</reference>
<feature type="non-terminal residue" evidence="2">
    <location>
        <position position="54"/>
    </location>
</feature>
<feature type="non-terminal residue" evidence="2">
    <location>
        <position position="1"/>
    </location>
</feature>
<evidence type="ECO:0000256" key="1">
    <source>
        <dbReference type="SAM" id="MobiDB-lite"/>
    </source>
</evidence>
<dbReference type="AlphaFoldDB" id="A0AA38BTF6"/>
<feature type="region of interest" description="Disordered" evidence="1">
    <location>
        <begin position="1"/>
        <end position="30"/>
    </location>
</feature>
<evidence type="ECO:0000313" key="3">
    <source>
        <dbReference type="Proteomes" id="UP000824469"/>
    </source>
</evidence>
<sequence>ALYYSLVPAPTMDDSHPKGGENEEKAAPPDTTHLTRAFESLWNALSSLDVGPVR</sequence>
<organism evidence="2 3">
    <name type="scientific">Taxus chinensis</name>
    <name type="common">Chinese yew</name>
    <name type="synonym">Taxus wallichiana var. chinensis</name>
    <dbReference type="NCBI Taxonomy" id="29808"/>
    <lineage>
        <taxon>Eukaryota</taxon>
        <taxon>Viridiplantae</taxon>
        <taxon>Streptophyta</taxon>
        <taxon>Embryophyta</taxon>
        <taxon>Tracheophyta</taxon>
        <taxon>Spermatophyta</taxon>
        <taxon>Pinopsida</taxon>
        <taxon>Pinidae</taxon>
        <taxon>Conifers II</taxon>
        <taxon>Cupressales</taxon>
        <taxon>Taxaceae</taxon>
        <taxon>Taxus</taxon>
    </lineage>
</organism>
<name>A0AA38BTF6_TAXCH</name>
<protein>
    <submittedName>
        <fullName evidence="2">Uncharacterized protein</fullName>
    </submittedName>
</protein>
<dbReference type="EMBL" id="JAHRHJ020003813">
    <property type="protein sequence ID" value="KAH9289491.1"/>
    <property type="molecule type" value="Genomic_DNA"/>
</dbReference>